<protein>
    <submittedName>
        <fullName evidence="1">Uncharacterized protein</fullName>
    </submittedName>
</protein>
<dbReference type="Proteomes" id="UP001346869">
    <property type="component" value="Unassembled WGS sequence"/>
</dbReference>
<reference evidence="1 2" key="1">
    <citation type="journal article" date="2023" name="Genes (Basel)">
        <title>Chromosome-Level Genome Assembly and Circadian Gene Repertoire of the Patagonia Blennie Eleginops maclovinus-The Closest Ancestral Proxy of Antarctic Cryonotothenioids.</title>
        <authorList>
            <person name="Cheng C.C."/>
            <person name="Rivera-Colon A.G."/>
            <person name="Minhas B.F."/>
            <person name="Wilson L."/>
            <person name="Rayamajhi N."/>
            <person name="Vargas-Chacoff L."/>
            <person name="Catchen J.M."/>
        </authorList>
    </citation>
    <scope>NUCLEOTIDE SEQUENCE [LARGE SCALE GENOMIC DNA]</scope>
    <source>
        <strain evidence="1">JMC-PN-2008</strain>
    </source>
</reference>
<sequence length="93" mass="10182">MPVLCLTTDNGPPPGPEEADIDVVVSPWHHVRADEDIRSILFVSPYTCPASSSRLGPRHRGQGPVIPHWEPRGWGCPPCVCVVRMEGKGYTLP</sequence>
<gene>
    <name evidence="1" type="ORF">PBY51_014876</name>
</gene>
<evidence type="ECO:0000313" key="1">
    <source>
        <dbReference type="EMBL" id="KAK5853745.1"/>
    </source>
</evidence>
<dbReference type="AlphaFoldDB" id="A0AAN7X1J7"/>
<name>A0AAN7X1J7_ELEMC</name>
<reference evidence="1 2" key="2">
    <citation type="journal article" date="2023" name="Mol. Biol. Evol.">
        <title>Genomics of Secondarily Temperate Adaptation in the Only Non-Antarctic Icefish.</title>
        <authorList>
            <person name="Rivera-Colon A.G."/>
            <person name="Rayamajhi N."/>
            <person name="Minhas B.F."/>
            <person name="Madrigal G."/>
            <person name="Bilyk K.T."/>
            <person name="Yoon V."/>
            <person name="Hune M."/>
            <person name="Gregory S."/>
            <person name="Cheng C.H.C."/>
            <person name="Catchen J.M."/>
        </authorList>
    </citation>
    <scope>NUCLEOTIDE SEQUENCE [LARGE SCALE GENOMIC DNA]</scope>
    <source>
        <strain evidence="1">JMC-PN-2008</strain>
    </source>
</reference>
<proteinExistence type="predicted"/>
<organism evidence="1 2">
    <name type="scientific">Eleginops maclovinus</name>
    <name type="common">Patagonian blennie</name>
    <name type="synonym">Eleginus maclovinus</name>
    <dbReference type="NCBI Taxonomy" id="56733"/>
    <lineage>
        <taxon>Eukaryota</taxon>
        <taxon>Metazoa</taxon>
        <taxon>Chordata</taxon>
        <taxon>Craniata</taxon>
        <taxon>Vertebrata</taxon>
        <taxon>Euteleostomi</taxon>
        <taxon>Actinopterygii</taxon>
        <taxon>Neopterygii</taxon>
        <taxon>Teleostei</taxon>
        <taxon>Neoteleostei</taxon>
        <taxon>Acanthomorphata</taxon>
        <taxon>Eupercaria</taxon>
        <taxon>Perciformes</taxon>
        <taxon>Notothenioidei</taxon>
        <taxon>Eleginopidae</taxon>
        <taxon>Eleginops</taxon>
    </lineage>
</organism>
<keyword evidence="2" id="KW-1185">Reference proteome</keyword>
<dbReference type="EMBL" id="JAUZQC010000019">
    <property type="protein sequence ID" value="KAK5853745.1"/>
    <property type="molecule type" value="Genomic_DNA"/>
</dbReference>
<comment type="caution">
    <text evidence="1">The sequence shown here is derived from an EMBL/GenBank/DDBJ whole genome shotgun (WGS) entry which is preliminary data.</text>
</comment>
<accession>A0AAN7X1J7</accession>
<evidence type="ECO:0000313" key="2">
    <source>
        <dbReference type="Proteomes" id="UP001346869"/>
    </source>
</evidence>